<comment type="subcellular location">
    <subcellularLocation>
        <location evidence="1">Cytoplasm</location>
        <location evidence="1">Cytoskeleton</location>
    </subcellularLocation>
</comment>
<dbReference type="Pfam" id="PF15297">
    <property type="entry name" value="CKAP2_C"/>
    <property type="match status" value="2"/>
</dbReference>
<keyword evidence="3" id="KW-0963">Cytoplasm</keyword>
<name>A0A8B9QTK8_ANAPL</name>
<evidence type="ECO:0000256" key="4">
    <source>
        <dbReference type="ARBA" id="ARBA00022553"/>
    </source>
</evidence>
<feature type="domain" description="Cytoskeleton-associated protein 2 C-terminal" evidence="7">
    <location>
        <begin position="258"/>
        <end position="322"/>
    </location>
</feature>
<dbReference type="GO" id="GO:0007026">
    <property type="term" value="P:negative regulation of microtubule depolymerization"/>
    <property type="evidence" value="ECO:0007669"/>
    <property type="project" value="TreeGrafter"/>
</dbReference>
<evidence type="ECO:0000313" key="8">
    <source>
        <dbReference type="Ensembl" id="ENSAPLP00020002054.1"/>
    </source>
</evidence>
<dbReference type="InterPro" id="IPR026165">
    <property type="entry name" value="CKAP2_fam"/>
</dbReference>
<dbReference type="Ensembl" id="ENSAPLT00020002194.1">
    <property type="protein sequence ID" value="ENSAPLP00020002054.1"/>
    <property type="gene ID" value="ENSAPLG00020001480.1"/>
</dbReference>
<accession>A0A8B9QTK8</accession>
<dbReference type="InterPro" id="IPR029197">
    <property type="entry name" value="CKAP2_C"/>
</dbReference>
<evidence type="ECO:0000256" key="2">
    <source>
        <dbReference type="ARBA" id="ARBA00009468"/>
    </source>
</evidence>
<feature type="compositionally biased region" description="Basic and acidic residues" evidence="6">
    <location>
        <begin position="384"/>
        <end position="394"/>
    </location>
</feature>
<sequence>MFYFGVHVYSNCINTASFTLTFTAKYSIACNMHLTSLWMCFSLQEDKENANKLSWDQSSTTSEENVVLKSSVITLASGTSYNAEDLTSKDKVTEIKSQHVTLTKSFLYIKSIKEKQLIAEKQNSNVSLTKKPVLGTYRGKVIQSKINSFRKAPKSEGEKSSLPDKKIVTSTTKPAVKALSTSNCNVVLKTIKVTNYSNSVKPNEAPAKAVSILPGMKTGQDSKINGNRKSVFAERVSRREKLMQKSNFCFTITNNVLKCRIRLAEWRASRGKVMKRPPISVVLETRLKSEEQEFSSAGGSLDHTLHSEKVNKTLVECLQLSEQVFNLLPTNSISESDDKKAETGNEVIKKEEIEEEIDLKPEGEILPKKNKKHKAKARTKNRGKHETEEQNEDGVKELAQAINSPEKKNDTTYIMRCNPPTTPYLDSAKMHHEATDSSVKDLKIVTPLRYSLRIREKMSKSLDTPKDKDSCVSSFEQLGELEPKAAALLHNQNNELKEENVEVEE</sequence>
<feature type="region of interest" description="Disordered" evidence="6">
    <location>
        <begin position="359"/>
        <end position="394"/>
    </location>
</feature>
<feature type="compositionally biased region" description="Basic residues" evidence="6">
    <location>
        <begin position="368"/>
        <end position="383"/>
    </location>
</feature>
<evidence type="ECO:0000313" key="9">
    <source>
        <dbReference type="Proteomes" id="UP000694400"/>
    </source>
</evidence>
<comment type="similarity">
    <text evidence="2">Belongs to the CKAP2 family.</text>
</comment>
<dbReference type="GO" id="GO:0015630">
    <property type="term" value="C:microtubule cytoskeleton"/>
    <property type="evidence" value="ECO:0007669"/>
    <property type="project" value="TreeGrafter"/>
</dbReference>
<dbReference type="AlphaFoldDB" id="A0A8B9QTK8"/>
<dbReference type="PANTHER" id="PTHR16076:SF8">
    <property type="entry name" value="CYTOSKELETON-ASSOCIATED PROTEIN 2"/>
    <property type="match status" value="1"/>
</dbReference>
<evidence type="ECO:0000259" key="7">
    <source>
        <dbReference type="Pfam" id="PF15297"/>
    </source>
</evidence>
<feature type="domain" description="Cytoskeleton-associated protein 2 C-terminal" evidence="7">
    <location>
        <begin position="344"/>
        <end position="495"/>
    </location>
</feature>
<evidence type="ECO:0000256" key="3">
    <source>
        <dbReference type="ARBA" id="ARBA00022490"/>
    </source>
</evidence>
<dbReference type="PANTHER" id="PTHR16076">
    <property type="entry name" value="CYTOSKELETON ASSOCIATED PROTEIN 2-RELATED"/>
    <property type="match status" value="1"/>
</dbReference>
<reference evidence="8" key="1">
    <citation type="submission" date="2019-08" db="EMBL/GenBank/DDBJ databases">
        <title>Three high-quality genomes provides insights into domestication of ducks.</title>
        <authorList>
            <person name="Hou Z.C."/>
            <person name="Zhu F."/>
            <person name="Yin Z.T."/>
            <person name="Zhang F."/>
        </authorList>
    </citation>
    <scope>NUCLEOTIDE SEQUENCE [LARGE SCALE GENOMIC DNA]</scope>
</reference>
<proteinExistence type="inferred from homology"/>
<evidence type="ECO:0000256" key="5">
    <source>
        <dbReference type="ARBA" id="ARBA00023212"/>
    </source>
</evidence>
<keyword evidence="4" id="KW-0597">Phosphoprotein</keyword>
<keyword evidence="5" id="KW-0206">Cytoskeleton</keyword>
<evidence type="ECO:0000256" key="1">
    <source>
        <dbReference type="ARBA" id="ARBA00004245"/>
    </source>
</evidence>
<reference evidence="8" key="3">
    <citation type="submission" date="2025-09" db="UniProtKB">
        <authorList>
            <consortium name="Ensembl"/>
        </authorList>
    </citation>
    <scope>IDENTIFICATION</scope>
</reference>
<organism evidence="8 9">
    <name type="scientific">Anas platyrhynchos</name>
    <name type="common">Mallard</name>
    <name type="synonym">Anas boschas</name>
    <dbReference type="NCBI Taxonomy" id="8839"/>
    <lineage>
        <taxon>Eukaryota</taxon>
        <taxon>Metazoa</taxon>
        <taxon>Chordata</taxon>
        <taxon>Craniata</taxon>
        <taxon>Vertebrata</taxon>
        <taxon>Euteleostomi</taxon>
        <taxon>Archelosauria</taxon>
        <taxon>Archosauria</taxon>
        <taxon>Dinosauria</taxon>
        <taxon>Saurischia</taxon>
        <taxon>Theropoda</taxon>
        <taxon>Coelurosauria</taxon>
        <taxon>Aves</taxon>
        <taxon>Neognathae</taxon>
        <taxon>Galloanserae</taxon>
        <taxon>Anseriformes</taxon>
        <taxon>Anatidae</taxon>
        <taxon>Anatinae</taxon>
        <taxon>Anas</taxon>
    </lineage>
</organism>
<reference evidence="8" key="2">
    <citation type="submission" date="2025-08" db="UniProtKB">
        <authorList>
            <consortium name="Ensembl"/>
        </authorList>
    </citation>
    <scope>IDENTIFICATION</scope>
</reference>
<dbReference type="Proteomes" id="UP000694400">
    <property type="component" value="Chromosome 1"/>
</dbReference>
<protein>
    <submittedName>
        <fullName evidence="8">Cytoskeleton associated protein 2</fullName>
    </submittedName>
</protein>
<evidence type="ECO:0000256" key="6">
    <source>
        <dbReference type="SAM" id="MobiDB-lite"/>
    </source>
</evidence>